<evidence type="ECO:0000313" key="2">
    <source>
        <dbReference type="Proteomes" id="UP000276133"/>
    </source>
</evidence>
<name>A0A3M7SIX9_BRAPC</name>
<organism evidence="1 2">
    <name type="scientific">Brachionus plicatilis</name>
    <name type="common">Marine rotifer</name>
    <name type="synonym">Brachionus muelleri</name>
    <dbReference type="NCBI Taxonomy" id="10195"/>
    <lineage>
        <taxon>Eukaryota</taxon>
        <taxon>Metazoa</taxon>
        <taxon>Spiralia</taxon>
        <taxon>Gnathifera</taxon>
        <taxon>Rotifera</taxon>
        <taxon>Eurotatoria</taxon>
        <taxon>Monogononta</taxon>
        <taxon>Pseudotrocha</taxon>
        <taxon>Ploima</taxon>
        <taxon>Brachionidae</taxon>
        <taxon>Brachionus</taxon>
    </lineage>
</organism>
<gene>
    <name evidence="1" type="ORF">BpHYR1_031134</name>
</gene>
<proteinExistence type="predicted"/>
<keyword evidence="2" id="KW-1185">Reference proteome</keyword>
<reference evidence="1 2" key="1">
    <citation type="journal article" date="2018" name="Sci. Rep.">
        <title>Genomic signatures of local adaptation to the degree of environmental predictability in rotifers.</title>
        <authorList>
            <person name="Franch-Gras L."/>
            <person name="Hahn C."/>
            <person name="Garcia-Roger E.M."/>
            <person name="Carmona M.J."/>
            <person name="Serra M."/>
            <person name="Gomez A."/>
        </authorList>
    </citation>
    <scope>NUCLEOTIDE SEQUENCE [LARGE SCALE GENOMIC DNA]</scope>
    <source>
        <strain evidence="1">HYR1</strain>
    </source>
</reference>
<dbReference type="Proteomes" id="UP000276133">
    <property type="component" value="Unassembled WGS sequence"/>
</dbReference>
<dbReference type="AlphaFoldDB" id="A0A3M7SIX9"/>
<comment type="caution">
    <text evidence="1">The sequence shown here is derived from an EMBL/GenBank/DDBJ whole genome shotgun (WGS) entry which is preliminary data.</text>
</comment>
<sequence>MRMLRFFYDGQNPELKFAAKFIYFNQNHLKCLIFYAQITTRFYNSVSANSDDVHEQTDKT</sequence>
<dbReference type="EMBL" id="REGN01001291">
    <property type="protein sequence ID" value="RNA35733.1"/>
    <property type="molecule type" value="Genomic_DNA"/>
</dbReference>
<evidence type="ECO:0000313" key="1">
    <source>
        <dbReference type="EMBL" id="RNA35733.1"/>
    </source>
</evidence>
<accession>A0A3M7SIX9</accession>
<protein>
    <submittedName>
        <fullName evidence="1">Uncharacterized protein</fullName>
    </submittedName>
</protein>